<proteinExistence type="predicted"/>
<protein>
    <submittedName>
        <fullName evidence="1">Uncharacterized protein</fullName>
    </submittedName>
</protein>
<dbReference type="RefSeq" id="WP_225687794.1">
    <property type="nucleotide sequence ID" value="NZ_JAERSE020000002.1"/>
</dbReference>
<keyword evidence="2" id="KW-1185">Reference proteome</keyword>
<name>A0ABS7ZZT9_9FLAO</name>
<reference evidence="1 2" key="1">
    <citation type="submission" date="2021-09" db="EMBL/GenBank/DDBJ databases">
        <title>Genome sequencing and assembly of Chryseobacterium sp. RG1.</title>
        <authorList>
            <person name="Chhetri G."/>
        </authorList>
    </citation>
    <scope>NUCLEOTIDE SEQUENCE [LARGE SCALE GENOMIC DNA]</scope>
    <source>
        <strain evidence="1 2">RG1</strain>
    </source>
</reference>
<evidence type="ECO:0000313" key="2">
    <source>
        <dbReference type="Proteomes" id="UP000618240"/>
    </source>
</evidence>
<sequence length="257" mass="28948">MKTAFETAKNEIPRGNKSSIGSYLSSLFEDRYGFEREERAYVRYYKNLVEDNTDYNIDDLALDYLSKYIGYNNFNDFCNNVSVEGGDGSTTFKLGFGDMISDKINQVIITVTNSPVFNIPQMAKNGMGIGALVLTLVAGLAYGGNSEIFNKSKCMYWDGNEYKITSCNDKNPKHQLIPVDTVKLKYFKKITRPDTLTIENGLGNSWCTKSDNKVEFFTMDGINPNNGKSLKDATEHMIKKYAGSNADKKKLDTQYVE</sequence>
<accession>A0ABS7ZZT9</accession>
<organism evidence="1 2">
    <name type="scientific">Chryseobacterium tagetis</name>
    <dbReference type="NCBI Taxonomy" id="2801334"/>
    <lineage>
        <taxon>Bacteria</taxon>
        <taxon>Pseudomonadati</taxon>
        <taxon>Bacteroidota</taxon>
        <taxon>Flavobacteriia</taxon>
        <taxon>Flavobacteriales</taxon>
        <taxon>Weeksellaceae</taxon>
        <taxon>Chryseobacterium group</taxon>
        <taxon>Chryseobacterium</taxon>
    </lineage>
</organism>
<dbReference type="Proteomes" id="UP000618240">
    <property type="component" value="Unassembled WGS sequence"/>
</dbReference>
<gene>
    <name evidence="1" type="ORF">JI747_008695</name>
</gene>
<evidence type="ECO:0000313" key="1">
    <source>
        <dbReference type="EMBL" id="MCA6067251.1"/>
    </source>
</evidence>
<dbReference type="EMBL" id="JAERSE020000002">
    <property type="protein sequence ID" value="MCA6067251.1"/>
    <property type="molecule type" value="Genomic_DNA"/>
</dbReference>
<comment type="caution">
    <text evidence="1">The sequence shown here is derived from an EMBL/GenBank/DDBJ whole genome shotgun (WGS) entry which is preliminary data.</text>
</comment>